<dbReference type="Gene3D" id="3.40.50.1860">
    <property type="match status" value="2"/>
</dbReference>
<dbReference type="GO" id="GO:0047661">
    <property type="term" value="F:amino-acid racemase activity"/>
    <property type="evidence" value="ECO:0007669"/>
    <property type="project" value="InterPro"/>
</dbReference>
<reference evidence="3 4" key="1">
    <citation type="submission" date="2019-10" db="EMBL/GenBank/DDBJ databases">
        <title>Alkaliphilus serpentinus sp. nov. and Alkaliphilus pronyensis sp. nov., two novel anaerobic alkaliphilic species isolated from the serpentinized-hosted hydrothermal field of the Prony Bay (New Caledonia).</title>
        <authorList>
            <person name="Postec A."/>
        </authorList>
    </citation>
    <scope>NUCLEOTIDE SEQUENCE [LARGE SCALE GENOMIC DNA]</scope>
    <source>
        <strain evidence="3 4">LacT</strain>
    </source>
</reference>
<organism evidence="3 4">
    <name type="scientific">Alkaliphilus serpentinus</name>
    <dbReference type="NCBI Taxonomy" id="1482731"/>
    <lineage>
        <taxon>Bacteria</taxon>
        <taxon>Bacillati</taxon>
        <taxon>Bacillota</taxon>
        <taxon>Clostridia</taxon>
        <taxon>Peptostreptococcales</taxon>
        <taxon>Natronincolaceae</taxon>
        <taxon>Alkaliphilus</taxon>
    </lineage>
</organism>
<dbReference type="Pfam" id="PF01177">
    <property type="entry name" value="Asp_Glu_race"/>
    <property type="match status" value="1"/>
</dbReference>
<evidence type="ECO:0000256" key="1">
    <source>
        <dbReference type="ARBA" id="ARBA00007847"/>
    </source>
</evidence>
<proteinExistence type="inferred from homology"/>
<dbReference type="InterPro" id="IPR001920">
    <property type="entry name" value="Asp/Glu_race"/>
</dbReference>
<gene>
    <name evidence="3" type="ORF">F8153_08160</name>
</gene>
<dbReference type="RefSeq" id="WP_151865863.1">
    <property type="nucleotide sequence ID" value="NZ_WBZB01000024.1"/>
</dbReference>
<dbReference type="PANTHER" id="PTHR21198">
    <property type="entry name" value="GLUTAMATE RACEMASE"/>
    <property type="match status" value="1"/>
</dbReference>
<dbReference type="PANTHER" id="PTHR21198:SF7">
    <property type="entry name" value="ASPARTATE-GLUTAMATE RACEMASE FAMILY"/>
    <property type="match status" value="1"/>
</dbReference>
<keyword evidence="2" id="KW-0413">Isomerase</keyword>
<accession>A0A833M849</accession>
<dbReference type="AlphaFoldDB" id="A0A833M849"/>
<dbReference type="Proteomes" id="UP000465601">
    <property type="component" value="Unassembled WGS sequence"/>
</dbReference>
<dbReference type="NCBIfam" id="TIGR00035">
    <property type="entry name" value="asp_race"/>
    <property type="match status" value="1"/>
</dbReference>
<evidence type="ECO:0000313" key="3">
    <source>
        <dbReference type="EMBL" id="KAB3530056.1"/>
    </source>
</evidence>
<protein>
    <submittedName>
        <fullName evidence="3">Aspartate/glutamate racemase family protein</fullName>
    </submittedName>
</protein>
<evidence type="ECO:0000313" key="4">
    <source>
        <dbReference type="Proteomes" id="UP000465601"/>
    </source>
</evidence>
<dbReference type="OrthoDB" id="9803739at2"/>
<comment type="caution">
    <text evidence="3">The sequence shown here is derived from an EMBL/GenBank/DDBJ whole genome shotgun (WGS) entry which is preliminary data.</text>
</comment>
<keyword evidence="4" id="KW-1185">Reference proteome</keyword>
<sequence>MYKTVGIIGGMGPEATLYLFQRIIKLTKASCDQEHIPIIIDNNTKITDRTDFLLGKGISPSAEIVKSANRLKAMGAEIIAMACNTAHCFCSEIVNMDISFINMIQITADYILNKYGREVKVGLLATKGVYISGIYNEACKEYSIEIVEPEEGNIQVLMDIYL</sequence>
<dbReference type="InterPro" id="IPR004380">
    <property type="entry name" value="Asp_race"/>
</dbReference>
<dbReference type="InterPro" id="IPR015942">
    <property type="entry name" value="Asp/Glu/hydantoin_racemase"/>
</dbReference>
<dbReference type="SUPFAM" id="SSF53681">
    <property type="entry name" value="Aspartate/glutamate racemase"/>
    <property type="match status" value="2"/>
</dbReference>
<name>A0A833M849_9FIRM</name>
<comment type="similarity">
    <text evidence="1">Belongs to the aspartate/glutamate racemases family.</text>
</comment>
<dbReference type="EMBL" id="WBZB01000024">
    <property type="protein sequence ID" value="KAB3530056.1"/>
    <property type="molecule type" value="Genomic_DNA"/>
</dbReference>
<evidence type="ECO:0000256" key="2">
    <source>
        <dbReference type="ARBA" id="ARBA00023235"/>
    </source>
</evidence>